<sequence>MARETKFCNLFGFNLDELKSWNGLVRLLNRPEDPSSLALFRILFGFIMMLDIPHERGMTDADIEFGNPRQCYFPLFDFLKPLSAEWMVIIYGIMFFGAMGIMLGFKYRWSCLCFTIPYWYLFFLDKTTWNNHSYLYGLCGFLLFFMDANRYLSIDGLMDKNIRNAHVPLWNYSILRIQIFFVYFMAGLKKTELDWIKGYSMGTLGTHWVFDPFNPSVKYFLSDIVSKFDFCHSDFLFKVMSVRRTTCATLGINVATL</sequence>
<dbReference type="InterPro" id="IPR011020">
    <property type="entry name" value="HTTM-like"/>
</dbReference>
<dbReference type="GO" id="GO:0008488">
    <property type="term" value="F:gamma-glutamyl carboxylase activity"/>
    <property type="evidence" value="ECO:0007669"/>
    <property type="project" value="InterPro"/>
</dbReference>
<feature type="transmembrane region" description="Helical" evidence="7">
    <location>
        <begin position="82"/>
        <end position="101"/>
    </location>
</feature>
<dbReference type="PANTHER" id="PTHR12639">
    <property type="entry name" value="VITAMIN K-DEPENDENT GAMMA-CARBOXYLASE"/>
    <property type="match status" value="1"/>
</dbReference>
<dbReference type="InterPro" id="IPR007782">
    <property type="entry name" value="VKG_COase"/>
</dbReference>
<evidence type="ECO:0000259" key="8">
    <source>
        <dbReference type="SMART" id="SM00752"/>
    </source>
</evidence>
<evidence type="ECO:0000256" key="4">
    <source>
        <dbReference type="ARBA" id="ARBA00023136"/>
    </source>
</evidence>
<evidence type="ECO:0000256" key="3">
    <source>
        <dbReference type="ARBA" id="ARBA00022989"/>
    </source>
</evidence>
<accession>A0A3M7RXH1</accession>
<comment type="subcellular location">
    <subcellularLocation>
        <location evidence="1">Endomembrane system</location>
        <topology evidence="1">Multi-pass membrane protein</topology>
    </subcellularLocation>
</comment>
<keyword evidence="2 7" id="KW-0812">Transmembrane</keyword>
<dbReference type="STRING" id="10195.A0A3M7RXH1"/>
<name>A0A3M7RXH1_BRAPC</name>
<dbReference type="EMBL" id="REGN01002425">
    <property type="protein sequence ID" value="RNA28172.1"/>
    <property type="molecule type" value="Genomic_DNA"/>
</dbReference>
<dbReference type="Pfam" id="PF05090">
    <property type="entry name" value="HTTM"/>
    <property type="match status" value="1"/>
</dbReference>
<dbReference type="PANTHER" id="PTHR12639:SF6">
    <property type="entry name" value="VITAMIN K-DEPENDENT GAMMA-CARBOXYLASE"/>
    <property type="match status" value="1"/>
</dbReference>
<dbReference type="AlphaFoldDB" id="A0A3M7RXH1"/>
<evidence type="ECO:0000256" key="5">
    <source>
        <dbReference type="ARBA" id="ARBA00023157"/>
    </source>
</evidence>
<organism evidence="9 10">
    <name type="scientific">Brachionus plicatilis</name>
    <name type="common">Marine rotifer</name>
    <name type="synonym">Brachionus muelleri</name>
    <dbReference type="NCBI Taxonomy" id="10195"/>
    <lineage>
        <taxon>Eukaryota</taxon>
        <taxon>Metazoa</taxon>
        <taxon>Spiralia</taxon>
        <taxon>Gnathifera</taxon>
        <taxon>Rotifera</taxon>
        <taxon>Eurotatoria</taxon>
        <taxon>Monogononta</taxon>
        <taxon>Pseudotrocha</taxon>
        <taxon>Ploima</taxon>
        <taxon>Brachionidae</taxon>
        <taxon>Brachionus</taxon>
    </lineage>
</organism>
<dbReference type="Proteomes" id="UP000276133">
    <property type="component" value="Unassembled WGS sequence"/>
</dbReference>
<gene>
    <name evidence="9" type="ORF">BpHYR1_031067</name>
</gene>
<feature type="domain" description="HTTM-like" evidence="8">
    <location>
        <begin position="29"/>
        <end position="257"/>
    </location>
</feature>
<feature type="transmembrane region" description="Helical" evidence="7">
    <location>
        <begin position="133"/>
        <end position="149"/>
    </location>
</feature>
<evidence type="ECO:0000256" key="6">
    <source>
        <dbReference type="ARBA" id="ARBA00023239"/>
    </source>
</evidence>
<dbReference type="InterPro" id="IPR053934">
    <property type="entry name" value="HTTM_dom"/>
</dbReference>
<dbReference type="GO" id="GO:0019842">
    <property type="term" value="F:vitamin binding"/>
    <property type="evidence" value="ECO:0007669"/>
    <property type="project" value="TreeGrafter"/>
</dbReference>
<keyword evidence="6" id="KW-0456">Lyase</keyword>
<keyword evidence="4 7" id="KW-0472">Membrane</keyword>
<reference evidence="9 10" key="1">
    <citation type="journal article" date="2018" name="Sci. Rep.">
        <title>Genomic signatures of local adaptation to the degree of environmental predictability in rotifers.</title>
        <authorList>
            <person name="Franch-Gras L."/>
            <person name="Hahn C."/>
            <person name="Garcia-Roger E.M."/>
            <person name="Carmona M.J."/>
            <person name="Serra M."/>
            <person name="Gomez A."/>
        </authorList>
    </citation>
    <scope>NUCLEOTIDE SEQUENCE [LARGE SCALE GENOMIC DNA]</scope>
    <source>
        <strain evidence="9">HYR1</strain>
    </source>
</reference>
<keyword evidence="5" id="KW-1015">Disulfide bond</keyword>
<dbReference type="GO" id="GO:0012505">
    <property type="term" value="C:endomembrane system"/>
    <property type="evidence" value="ECO:0007669"/>
    <property type="project" value="UniProtKB-SubCell"/>
</dbReference>
<evidence type="ECO:0000256" key="1">
    <source>
        <dbReference type="ARBA" id="ARBA00004127"/>
    </source>
</evidence>
<evidence type="ECO:0000313" key="10">
    <source>
        <dbReference type="Proteomes" id="UP000276133"/>
    </source>
</evidence>
<protein>
    <submittedName>
        <fullName evidence="9">Vitamin K-dependent gamma-carboxylase</fullName>
    </submittedName>
</protein>
<dbReference type="OrthoDB" id="206689at2759"/>
<evidence type="ECO:0000256" key="2">
    <source>
        <dbReference type="ARBA" id="ARBA00022692"/>
    </source>
</evidence>
<evidence type="ECO:0000313" key="9">
    <source>
        <dbReference type="EMBL" id="RNA28172.1"/>
    </source>
</evidence>
<dbReference type="SMART" id="SM00752">
    <property type="entry name" value="HTTM"/>
    <property type="match status" value="1"/>
</dbReference>
<feature type="transmembrane region" description="Helical" evidence="7">
    <location>
        <begin position="169"/>
        <end position="188"/>
    </location>
</feature>
<keyword evidence="10" id="KW-1185">Reference proteome</keyword>
<keyword evidence="3 7" id="KW-1133">Transmembrane helix</keyword>
<comment type="caution">
    <text evidence="9">The sequence shown here is derived from an EMBL/GenBank/DDBJ whole genome shotgun (WGS) entry which is preliminary data.</text>
</comment>
<evidence type="ECO:0000256" key="7">
    <source>
        <dbReference type="SAM" id="Phobius"/>
    </source>
</evidence>
<proteinExistence type="predicted"/>